<gene>
    <name evidence="1" type="ORF">LSAA_13826</name>
</gene>
<proteinExistence type="predicted"/>
<dbReference type="AlphaFoldDB" id="A0A7R8D3R9"/>
<keyword evidence="2" id="KW-1185">Reference proteome</keyword>
<reference evidence="1" key="1">
    <citation type="submission" date="2021-02" db="EMBL/GenBank/DDBJ databases">
        <authorList>
            <person name="Bekaert M."/>
        </authorList>
    </citation>
    <scope>NUCLEOTIDE SEQUENCE</scope>
    <source>
        <strain evidence="1">IoA-00</strain>
    </source>
</reference>
<protein>
    <submittedName>
        <fullName evidence="1">(salmon louse) hypothetical protein</fullName>
    </submittedName>
</protein>
<sequence length="100" mass="10761">MYSTPFIELLNYGTQCPSLHSSPSSIPTGARTYGATFPHDIHITHSVTKSSKRSGHLLALDVLLMLGSLDSLLMLLLSLALNSSISLGLQHAADHHPRLS</sequence>
<evidence type="ECO:0000313" key="1">
    <source>
        <dbReference type="EMBL" id="CAF3019414.1"/>
    </source>
</evidence>
<name>A0A7R8D3R9_LEPSM</name>
<accession>A0A7R8D3R9</accession>
<dbReference type="Proteomes" id="UP000675881">
    <property type="component" value="Chromosome 8"/>
</dbReference>
<organism evidence="1 2">
    <name type="scientific">Lepeophtheirus salmonis</name>
    <name type="common">Salmon louse</name>
    <name type="synonym">Caligus salmonis</name>
    <dbReference type="NCBI Taxonomy" id="72036"/>
    <lineage>
        <taxon>Eukaryota</taxon>
        <taxon>Metazoa</taxon>
        <taxon>Ecdysozoa</taxon>
        <taxon>Arthropoda</taxon>
        <taxon>Crustacea</taxon>
        <taxon>Multicrustacea</taxon>
        <taxon>Hexanauplia</taxon>
        <taxon>Copepoda</taxon>
        <taxon>Siphonostomatoida</taxon>
        <taxon>Caligidae</taxon>
        <taxon>Lepeophtheirus</taxon>
    </lineage>
</organism>
<dbReference type="EMBL" id="HG994587">
    <property type="protein sequence ID" value="CAF3019414.1"/>
    <property type="molecule type" value="Genomic_DNA"/>
</dbReference>
<evidence type="ECO:0000313" key="2">
    <source>
        <dbReference type="Proteomes" id="UP000675881"/>
    </source>
</evidence>